<feature type="transmembrane region" description="Helical" evidence="1">
    <location>
        <begin position="57"/>
        <end position="74"/>
    </location>
</feature>
<keyword evidence="3" id="KW-1185">Reference proteome</keyword>
<dbReference type="Proteomes" id="UP000728032">
    <property type="component" value="Unassembled WGS sequence"/>
</dbReference>
<keyword evidence="1" id="KW-1133">Transmembrane helix</keyword>
<reference evidence="2" key="1">
    <citation type="submission" date="2020-11" db="EMBL/GenBank/DDBJ databases">
        <authorList>
            <person name="Tran Van P."/>
        </authorList>
    </citation>
    <scope>NUCLEOTIDE SEQUENCE</scope>
</reference>
<dbReference type="AlphaFoldDB" id="A0A7R9LJP9"/>
<keyword evidence="1" id="KW-0812">Transmembrane</keyword>
<proteinExistence type="predicted"/>
<gene>
    <name evidence="2" type="ORF">ONB1V03_LOCUS3866</name>
</gene>
<evidence type="ECO:0000313" key="2">
    <source>
        <dbReference type="EMBL" id="CAD7642943.1"/>
    </source>
</evidence>
<organism evidence="2">
    <name type="scientific">Oppiella nova</name>
    <dbReference type="NCBI Taxonomy" id="334625"/>
    <lineage>
        <taxon>Eukaryota</taxon>
        <taxon>Metazoa</taxon>
        <taxon>Ecdysozoa</taxon>
        <taxon>Arthropoda</taxon>
        <taxon>Chelicerata</taxon>
        <taxon>Arachnida</taxon>
        <taxon>Acari</taxon>
        <taxon>Acariformes</taxon>
        <taxon>Sarcoptiformes</taxon>
        <taxon>Oribatida</taxon>
        <taxon>Brachypylina</taxon>
        <taxon>Oppioidea</taxon>
        <taxon>Oppiidae</taxon>
        <taxon>Oppiella</taxon>
    </lineage>
</organism>
<accession>A0A7R9LJP9</accession>
<dbReference type="EMBL" id="OC916046">
    <property type="protein sequence ID" value="CAD7642943.1"/>
    <property type="molecule type" value="Genomic_DNA"/>
</dbReference>
<dbReference type="EMBL" id="CAJPVJ010001221">
    <property type="protein sequence ID" value="CAG2164310.1"/>
    <property type="molecule type" value="Genomic_DNA"/>
</dbReference>
<protein>
    <submittedName>
        <fullName evidence="2">Uncharacterized protein</fullName>
    </submittedName>
</protein>
<evidence type="ECO:0000313" key="3">
    <source>
        <dbReference type="Proteomes" id="UP000728032"/>
    </source>
</evidence>
<keyword evidence="1" id="KW-0472">Membrane</keyword>
<feature type="transmembrane region" description="Helical" evidence="1">
    <location>
        <begin position="105"/>
        <end position="126"/>
    </location>
</feature>
<name>A0A7R9LJP9_9ACAR</name>
<evidence type="ECO:0000256" key="1">
    <source>
        <dbReference type="SAM" id="Phobius"/>
    </source>
</evidence>
<sequence>MSELVGNYKLGNDLKHLKASIGLCIPSIAHNTYVNSLVIGKQLAKIDSFQQMMNMPIMVPFFLISGFLQSYGYIKRSNADKSSAIDYFIPVRNIVNRFVRLTPSIAAAIGVAILLTVMASGPKWYWFADLVENTYM</sequence>